<keyword evidence="5 8" id="KW-0472">Membrane</keyword>
<dbReference type="PANTHER" id="PTHR45695">
    <property type="entry name" value="LEUCOKININ RECEPTOR-RELATED"/>
    <property type="match status" value="1"/>
</dbReference>
<evidence type="ECO:0000256" key="3">
    <source>
        <dbReference type="ARBA" id="ARBA00022989"/>
    </source>
</evidence>
<dbReference type="InParanoid" id="A0A6P7ZW27"/>
<keyword evidence="7" id="KW-0807">Transducer</keyword>
<sequence length="336" mass="37652">MDSQGTTSFILLALNSSINSSFHHSQSFSFPGLSVMQVQYIFAFFFGVILVVGIVGNVLILLVLIDSLLSSTSSSSSHISIMTGTLMINLTISDMTFLLYNVPVMLFSFVFEDWVMGSAVCISSQSMSMWTMFCSFYTMVATSILRYMAVVHPTWSFSTSKTQRLLVCLLTWLMGFTISIPNWMHQKVIQIDEADHCMLLMTEHETFWYFVLFGGVAFLPFVLLLLVCYFRIIQSIWCGRIKVVHSSGNLQLNKKATVMILTVLIVFIIMWIPCSVIIFLSASHSLPHTATAFIASNLSSVLAYSNCSVSPLICFSLSDQFQAGLKKLFKRGFSRN</sequence>
<feature type="transmembrane region" description="Helical" evidence="8">
    <location>
        <begin position="301"/>
        <end position="321"/>
    </location>
</feature>
<evidence type="ECO:0000259" key="9">
    <source>
        <dbReference type="PROSITE" id="PS50262"/>
    </source>
</evidence>
<feature type="domain" description="G-protein coupled receptors family 1 profile" evidence="9">
    <location>
        <begin position="56"/>
        <end position="314"/>
    </location>
</feature>
<evidence type="ECO:0000256" key="4">
    <source>
        <dbReference type="ARBA" id="ARBA00023040"/>
    </source>
</evidence>
<dbReference type="SUPFAM" id="SSF81321">
    <property type="entry name" value="Family A G protein-coupled receptor-like"/>
    <property type="match status" value="1"/>
</dbReference>
<evidence type="ECO:0000256" key="7">
    <source>
        <dbReference type="ARBA" id="ARBA00023224"/>
    </source>
</evidence>
<keyword evidence="6" id="KW-0675">Receptor</keyword>
<dbReference type="KEGG" id="muo:115482116"/>
<name>A0A6P7ZW27_9AMPH</name>
<keyword evidence="2 8" id="KW-0812">Transmembrane</keyword>
<dbReference type="GO" id="GO:0005886">
    <property type="term" value="C:plasma membrane"/>
    <property type="evidence" value="ECO:0007669"/>
    <property type="project" value="TreeGrafter"/>
</dbReference>
<evidence type="ECO:0000256" key="8">
    <source>
        <dbReference type="SAM" id="Phobius"/>
    </source>
</evidence>
<keyword evidence="3 8" id="KW-1133">Transmembrane helix</keyword>
<dbReference type="GO" id="GO:0004930">
    <property type="term" value="F:G protein-coupled receptor activity"/>
    <property type="evidence" value="ECO:0007669"/>
    <property type="project" value="UniProtKB-KW"/>
</dbReference>
<feature type="transmembrane region" description="Helical" evidence="8">
    <location>
        <begin position="127"/>
        <end position="145"/>
    </location>
</feature>
<dbReference type="InterPro" id="IPR000276">
    <property type="entry name" value="GPCR_Rhodpsn"/>
</dbReference>
<feature type="transmembrane region" description="Helical" evidence="8">
    <location>
        <begin position="207"/>
        <end position="232"/>
    </location>
</feature>
<dbReference type="InterPro" id="IPR017452">
    <property type="entry name" value="GPCR_Rhodpsn_7TM"/>
</dbReference>
<dbReference type="PROSITE" id="PS50262">
    <property type="entry name" value="G_PROTEIN_RECEP_F1_2"/>
    <property type="match status" value="1"/>
</dbReference>
<dbReference type="PANTHER" id="PTHR45695:SF34">
    <property type="entry name" value="GALANIN RECEPTOR 2B-LIKE"/>
    <property type="match status" value="1"/>
</dbReference>
<feature type="transmembrane region" description="Helical" evidence="8">
    <location>
        <begin position="258"/>
        <end position="281"/>
    </location>
</feature>
<evidence type="ECO:0000256" key="6">
    <source>
        <dbReference type="ARBA" id="ARBA00023170"/>
    </source>
</evidence>
<dbReference type="PRINTS" id="PR00237">
    <property type="entry name" value="GPCRRHODOPSN"/>
</dbReference>
<dbReference type="AlphaFoldDB" id="A0A6P7ZW27"/>
<evidence type="ECO:0000313" key="10">
    <source>
        <dbReference type="Proteomes" id="UP000515156"/>
    </source>
</evidence>
<evidence type="ECO:0000313" key="11">
    <source>
        <dbReference type="RefSeq" id="XP_030077545.1"/>
    </source>
</evidence>
<dbReference type="Proteomes" id="UP000515156">
    <property type="component" value="Chromosome 12"/>
</dbReference>
<gene>
    <name evidence="11" type="primary">LOC115482116</name>
</gene>
<keyword evidence="4" id="KW-0297">G-protein coupled receptor</keyword>
<comment type="subcellular location">
    <subcellularLocation>
        <location evidence="1">Membrane</location>
        <topology evidence="1">Multi-pass membrane protein</topology>
    </subcellularLocation>
</comment>
<dbReference type="Pfam" id="PF00001">
    <property type="entry name" value="7tm_1"/>
    <property type="match status" value="1"/>
</dbReference>
<dbReference type="OrthoDB" id="10044919at2759"/>
<evidence type="ECO:0000256" key="2">
    <source>
        <dbReference type="ARBA" id="ARBA00022692"/>
    </source>
</evidence>
<reference evidence="11" key="1">
    <citation type="submission" date="2025-08" db="UniProtKB">
        <authorList>
            <consortium name="RefSeq"/>
        </authorList>
    </citation>
    <scope>IDENTIFICATION</scope>
</reference>
<keyword evidence="10" id="KW-1185">Reference proteome</keyword>
<dbReference type="GeneID" id="115482116"/>
<protein>
    <submittedName>
        <fullName evidence="11">Allatostatin-A receptor-like</fullName>
    </submittedName>
</protein>
<feature type="transmembrane region" description="Helical" evidence="8">
    <location>
        <begin position="40"/>
        <end position="65"/>
    </location>
</feature>
<dbReference type="RefSeq" id="XP_030077545.1">
    <property type="nucleotide sequence ID" value="XM_030221685.1"/>
</dbReference>
<feature type="transmembrane region" description="Helical" evidence="8">
    <location>
        <begin position="165"/>
        <end position="184"/>
    </location>
</feature>
<feature type="transmembrane region" description="Helical" evidence="8">
    <location>
        <begin position="86"/>
        <end position="107"/>
    </location>
</feature>
<organism evidence="10 11">
    <name type="scientific">Microcaecilia unicolor</name>
    <dbReference type="NCBI Taxonomy" id="1415580"/>
    <lineage>
        <taxon>Eukaryota</taxon>
        <taxon>Metazoa</taxon>
        <taxon>Chordata</taxon>
        <taxon>Craniata</taxon>
        <taxon>Vertebrata</taxon>
        <taxon>Euteleostomi</taxon>
        <taxon>Amphibia</taxon>
        <taxon>Gymnophiona</taxon>
        <taxon>Siphonopidae</taxon>
        <taxon>Microcaecilia</taxon>
    </lineage>
</organism>
<accession>A0A6P7ZW27</accession>
<evidence type="ECO:0000256" key="1">
    <source>
        <dbReference type="ARBA" id="ARBA00004141"/>
    </source>
</evidence>
<dbReference type="Gene3D" id="1.20.1070.10">
    <property type="entry name" value="Rhodopsin 7-helix transmembrane proteins"/>
    <property type="match status" value="1"/>
</dbReference>
<evidence type="ECO:0000256" key="5">
    <source>
        <dbReference type="ARBA" id="ARBA00023136"/>
    </source>
</evidence>
<proteinExistence type="predicted"/>